<protein>
    <submittedName>
        <fullName evidence="1">Uncharacterized protein</fullName>
    </submittedName>
</protein>
<name>A0ACC0DTX3_9BASI</name>
<keyword evidence="2" id="KW-1185">Reference proteome</keyword>
<gene>
    <name evidence="1" type="ORF">MJO28_014140</name>
</gene>
<dbReference type="EMBL" id="CM045879">
    <property type="protein sequence ID" value="KAI7938561.1"/>
    <property type="molecule type" value="Genomic_DNA"/>
</dbReference>
<proteinExistence type="predicted"/>
<reference evidence="1 2" key="3">
    <citation type="journal article" date="2022" name="Microbiol. Spectr.">
        <title>Folding features and dynamics of 3D genome architecture in plant fungal pathogens.</title>
        <authorList>
            <person name="Xia C."/>
        </authorList>
    </citation>
    <scope>NUCLEOTIDE SEQUENCE [LARGE SCALE GENOMIC DNA]</scope>
    <source>
        <strain evidence="1 2">93-210</strain>
    </source>
</reference>
<reference evidence="2" key="1">
    <citation type="journal article" date="2018" name="BMC Genomics">
        <title>Genomic insights into host adaptation between the wheat stripe rust pathogen (Puccinia striiformis f. sp. tritici) and the barley stripe rust pathogen (Puccinia striiformis f. sp. hordei).</title>
        <authorList>
            <person name="Xia C."/>
            <person name="Wang M."/>
            <person name="Yin C."/>
            <person name="Cornejo O.E."/>
            <person name="Hulbert S.H."/>
            <person name="Chen X."/>
        </authorList>
    </citation>
    <scope>NUCLEOTIDE SEQUENCE [LARGE SCALE GENOMIC DNA]</scope>
    <source>
        <strain evidence="2">93-210</strain>
    </source>
</reference>
<sequence>MEFQMIELKLQIFRDGFVLNPNPQHTVRQTKHQIIESTIIIDNIFSLIGKHHICRNSFPFTPHPPRKIQSMANRYAAAKEIYIHQSQQFGKPLSKPIRSRIPVKPSNTGVLL</sequence>
<reference evidence="2" key="2">
    <citation type="journal article" date="2018" name="Mol. Plant Microbe Interact.">
        <title>Genome sequence resources for the wheat stripe rust pathogen (Puccinia striiformis f. sp. tritici) and the barley stripe rust pathogen (Puccinia striiformis f. sp. hordei).</title>
        <authorList>
            <person name="Xia C."/>
            <person name="Wang M."/>
            <person name="Yin C."/>
            <person name="Cornejo O.E."/>
            <person name="Hulbert S.H."/>
            <person name="Chen X."/>
        </authorList>
    </citation>
    <scope>NUCLEOTIDE SEQUENCE [LARGE SCALE GENOMIC DNA]</scope>
    <source>
        <strain evidence="2">93-210</strain>
    </source>
</reference>
<evidence type="ECO:0000313" key="1">
    <source>
        <dbReference type="EMBL" id="KAI7938561.1"/>
    </source>
</evidence>
<comment type="caution">
    <text evidence="1">The sequence shown here is derived from an EMBL/GenBank/DDBJ whole genome shotgun (WGS) entry which is preliminary data.</text>
</comment>
<dbReference type="Proteomes" id="UP001060170">
    <property type="component" value="Chromosome 15"/>
</dbReference>
<evidence type="ECO:0000313" key="2">
    <source>
        <dbReference type="Proteomes" id="UP001060170"/>
    </source>
</evidence>
<accession>A0ACC0DTX3</accession>
<organism evidence="1 2">
    <name type="scientific">Puccinia striiformis f. sp. tritici</name>
    <dbReference type="NCBI Taxonomy" id="168172"/>
    <lineage>
        <taxon>Eukaryota</taxon>
        <taxon>Fungi</taxon>
        <taxon>Dikarya</taxon>
        <taxon>Basidiomycota</taxon>
        <taxon>Pucciniomycotina</taxon>
        <taxon>Pucciniomycetes</taxon>
        <taxon>Pucciniales</taxon>
        <taxon>Pucciniaceae</taxon>
        <taxon>Puccinia</taxon>
    </lineage>
</organism>